<dbReference type="AlphaFoldDB" id="A0A0F8X839"/>
<comment type="caution">
    <text evidence="1">The sequence shown here is derived from an EMBL/GenBank/DDBJ whole genome shotgun (WGS) entry which is preliminary data.</text>
</comment>
<dbReference type="InterPro" id="IPR010807">
    <property type="entry name" value="YfgJ-like"/>
</dbReference>
<name>A0A0F8X839_9ZZZZ</name>
<reference evidence="1" key="1">
    <citation type="journal article" date="2015" name="Nature">
        <title>Complex archaea that bridge the gap between prokaryotes and eukaryotes.</title>
        <authorList>
            <person name="Spang A."/>
            <person name="Saw J.H."/>
            <person name="Jorgensen S.L."/>
            <person name="Zaremba-Niedzwiedzka K."/>
            <person name="Martijn J."/>
            <person name="Lind A.E."/>
            <person name="van Eijk R."/>
            <person name="Schleper C."/>
            <person name="Guy L."/>
            <person name="Ettema T.J."/>
        </authorList>
    </citation>
    <scope>NUCLEOTIDE SEQUENCE</scope>
</reference>
<dbReference type="Pfam" id="PF07191">
    <property type="entry name" value="Zn_ribbon_6"/>
    <property type="match status" value="1"/>
</dbReference>
<dbReference type="InterPro" id="IPR029037">
    <property type="entry name" value="DUF1407/YfgJ-like_sf"/>
</dbReference>
<protein>
    <submittedName>
        <fullName evidence="1">Uncharacterized protein</fullName>
    </submittedName>
</protein>
<evidence type="ECO:0000313" key="1">
    <source>
        <dbReference type="EMBL" id="KKK65307.1"/>
    </source>
</evidence>
<proteinExistence type="predicted"/>
<organism evidence="1">
    <name type="scientific">marine sediment metagenome</name>
    <dbReference type="NCBI Taxonomy" id="412755"/>
    <lineage>
        <taxon>unclassified sequences</taxon>
        <taxon>metagenomes</taxon>
        <taxon>ecological metagenomes</taxon>
    </lineage>
</organism>
<gene>
    <name evidence="1" type="ORF">LCGC14_2975450</name>
</gene>
<dbReference type="SUPFAM" id="SSF161187">
    <property type="entry name" value="YfgJ-like"/>
    <property type="match status" value="1"/>
</dbReference>
<dbReference type="Gene3D" id="2.10.290.10">
    <property type="entry name" value="YfgJ-like"/>
    <property type="match status" value="1"/>
</dbReference>
<feature type="non-terminal residue" evidence="1">
    <location>
        <position position="1"/>
    </location>
</feature>
<dbReference type="EMBL" id="LAZR01060618">
    <property type="protein sequence ID" value="KKK65307.1"/>
    <property type="molecule type" value="Genomic_DNA"/>
</dbReference>
<accession>A0A0F8X839</accession>
<sequence length="67" mass="7627">GLRCPQCDEPWLRATQLPGRYRCVYCLQRFQLVSHCPRCGEHSTIVRMSDTANLTCIRCGGSMLKPI</sequence>